<name>A0ABP7QAB7_9GAMM</name>
<accession>A0ABP7QAB7</accession>
<dbReference type="RefSeq" id="WP_344809660.1">
    <property type="nucleotide sequence ID" value="NZ_BAABBO010000023.1"/>
</dbReference>
<reference evidence="7" key="1">
    <citation type="journal article" date="2019" name="Int. J. Syst. Evol. Microbiol.">
        <title>The Global Catalogue of Microorganisms (GCM) 10K type strain sequencing project: providing services to taxonomists for standard genome sequencing and annotation.</title>
        <authorList>
            <consortium name="The Broad Institute Genomics Platform"/>
            <consortium name="The Broad Institute Genome Sequencing Center for Infectious Disease"/>
            <person name="Wu L."/>
            <person name="Ma J."/>
        </authorList>
    </citation>
    <scope>NUCLEOTIDE SEQUENCE [LARGE SCALE GENOMIC DNA]</scope>
    <source>
        <strain evidence="7">JCM 17555</strain>
    </source>
</reference>
<proteinExistence type="predicted"/>
<evidence type="ECO:0000313" key="7">
    <source>
        <dbReference type="Proteomes" id="UP001501337"/>
    </source>
</evidence>
<organism evidence="6 7">
    <name type="scientific">Allohahella marinimesophila</name>
    <dbReference type="NCBI Taxonomy" id="1054972"/>
    <lineage>
        <taxon>Bacteria</taxon>
        <taxon>Pseudomonadati</taxon>
        <taxon>Pseudomonadota</taxon>
        <taxon>Gammaproteobacteria</taxon>
        <taxon>Oceanospirillales</taxon>
        <taxon>Hahellaceae</taxon>
        <taxon>Allohahella</taxon>
    </lineage>
</organism>
<evidence type="ECO:0000256" key="4">
    <source>
        <dbReference type="ARBA" id="ARBA00023136"/>
    </source>
</evidence>
<dbReference type="Proteomes" id="UP001501337">
    <property type="component" value="Unassembled WGS sequence"/>
</dbReference>
<keyword evidence="4 5" id="KW-0472">Membrane</keyword>
<gene>
    <name evidence="6" type="ORF">GCM10022278_39450</name>
</gene>
<comment type="subcellular location">
    <subcellularLocation>
        <location evidence="1">Membrane</location>
        <topology evidence="1">Multi-pass membrane protein</topology>
    </subcellularLocation>
</comment>
<evidence type="ECO:0000256" key="2">
    <source>
        <dbReference type="ARBA" id="ARBA00022692"/>
    </source>
</evidence>
<dbReference type="Gene3D" id="1.20.120.350">
    <property type="entry name" value="Voltage-gated potassium channels. Chain C"/>
    <property type="match status" value="1"/>
</dbReference>
<evidence type="ECO:0000256" key="3">
    <source>
        <dbReference type="ARBA" id="ARBA00022989"/>
    </source>
</evidence>
<keyword evidence="3 5" id="KW-1133">Transmembrane helix</keyword>
<dbReference type="EMBL" id="BAABBO010000023">
    <property type="protein sequence ID" value="GAA3978991.1"/>
    <property type="molecule type" value="Genomic_DNA"/>
</dbReference>
<protein>
    <recommendedName>
        <fullName evidence="8">Ion transporter</fullName>
    </recommendedName>
</protein>
<dbReference type="InterPro" id="IPR027359">
    <property type="entry name" value="Volt_channel_dom_sf"/>
</dbReference>
<evidence type="ECO:0008006" key="8">
    <source>
        <dbReference type="Google" id="ProtNLM"/>
    </source>
</evidence>
<evidence type="ECO:0000256" key="5">
    <source>
        <dbReference type="SAM" id="Phobius"/>
    </source>
</evidence>
<feature type="transmembrane region" description="Helical" evidence="5">
    <location>
        <begin position="21"/>
        <end position="43"/>
    </location>
</feature>
<keyword evidence="2 5" id="KW-0812">Transmembrane</keyword>
<comment type="caution">
    <text evidence="6">The sequence shown here is derived from an EMBL/GenBank/DDBJ whole genome shotgun (WGS) entry which is preliminary data.</text>
</comment>
<dbReference type="SUPFAM" id="SSF81324">
    <property type="entry name" value="Voltage-gated potassium channels"/>
    <property type="match status" value="1"/>
</dbReference>
<evidence type="ECO:0000313" key="6">
    <source>
        <dbReference type="EMBL" id="GAA3978991.1"/>
    </source>
</evidence>
<sequence length="334" mass="38388">MQSNKRFLNFSIEHLRSSRQGLWFALDLVMLLLLTLNLFLIIVDSIYRLGATDELVGAYLPALSPSLEYLNRHFFFIDLCFVAIFLSEFCLRWAVSVKNSDYARWFYYPVIHWYDVVGCIPLSGARLLRFLRVFSIIHRLQKYRIIDVRQTAIYRFLMFYYEALLEELSDRVVIKVINGIQEDIRSDATLTRRAVEELVKPRLDRLLVSAKAVTGSIAGAMKSDVDHPFSEKLRTSVIAAMQNNAELKRLSTIPMIGEQLSDTLEEAVAEVVIDSIACLIDEFPELLKEDSLRASLRTGDASWDALDTILLSLIHDVLDFAKQQVATQKWKQQL</sequence>
<feature type="transmembrane region" description="Helical" evidence="5">
    <location>
        <begin position="74"/>
        <end position="95"/>
    </location>
</feature>
<evidence type="ECO:0000256" key="1">
    <source>
        <dbReference type="ARBA" id="ARBA00004141"/>
    </source>
</evidence>
<keyword evidence="7" id="KW-1185">Reference proteome</keyword>